<dbReference type="EMBL" id="PDPS01000036">
    <property type="protein sequence ID" value="PID56271.1"/>
    <property type="molecule type" value="Genomic_DNA"/>
</dbReference>
<reference evidence="1 2" key="1">
    <citation type="submission" date="2017-10" db="EMBL/GenBank/DDBJ databases">
        <title>Novel microbial diversity and functional potential in the marine mammal oral microbiome.</title>
        <authorList>
            <person name="Dudek N.K."/>
            <person name="Sun C.L."/>
            <person name="Burstein D."/>
            <person name="Kantor R.S."/>
            <person name="Aliaga Goltsman D.S."/>
            <person name="Bik E.M."/>
            <person name="Thomas B.C."/>
            <person name="Banfield J.F."/>
            <person name="Relman D.A."/>
        </authorList>
    </citation>
    <scope>NUCLEOTIDE SEQUENCE [LARGE SCALE GENOMIC DNA]</scope>
    <source>
        <strain evidence="1">DOLZORAL124_49_17</strain>
    </source>
</reference>
<evidence type="ECO:0000313" key="2">
    <source>
        <dbReference type="Proteomes" id="UP000229740"/>
    </source>
</evidence>
<dbReference type="AlphaFoldDB" id="A0A2G6E3E1"/>
<sequence length="449" mass="50957">MHQLIDHLIAAFRTFHIPIRLCEIESLATTIHRAMKTSARSYHTLEHILHLADCSEPLQSLAALFHDIVYYHVDQGFSPEVGALVENDIIARNNMLHIRDKLYDNDALLHVTLDIFGFVPGQVLSPSHGQNEFLSALFMNRRLGSFLPLTLLMQTSAYIEATIPFRQDCWMLKLKKRLRNAALKYRLAFSPEELDEIIRASVQFSNRDVDDFSEPDIGRFLSGTWELLAEYNSSLRSGHVYSIRDYRKALQNMEQFFAQLAPENIFHRYQNTPPLDVYHHLQRIARRNVSIACEYLEIKLLTIAIIEALAELTGGDAPLALFMGDLKKNGARSAKRLEDLLPAIDPRSSAPLSPIVSHLLENGRSGESSFDNRKSPTSFFLSTQLDAEEIHHCVTRAHEMFHGMISAQKFLHELDSPVVSHIASACAEMVVTRREELLALAKPHVIMNA</sequence>
<protein>
    <recommendedName>
        <fullName evidence="3">HD domain-containing protein</fullName>
    </recommendedName>
</protein>
<organism evidence="1 2">
    <name type="scientific">candidate division KSB3 bacterium</name>
    <dbReference type="NCBI Taxonomy" id="2044937"/>
    <lineage>
        <taxon>Bacteria</taxon>
        <taxon>candidate division KSB3</taxon>
    </lineage>
</organism>
<evidence type="ECO:0008006" key="3">
    <source>
        <dbReference type="Google" id="ProtNLM"/>
    </source>
</evidence>
<gene>
    <name evidence="1" type="ORF">CSB45_12125</name>
</gene>
<evidence type="ECO:0000313" key="1">
    <source>
        <dbReference type="EMBL" id="PID56271.1"/>
    </source>
</evidence>
<accession>A0A2G6E3E1</accession>
<comment type="caution">
    <text evidence="1">The sequence shown here is derived from an EMBL/GenBank/DDBJ whole genome shotgun (WGS) entry which is preliminary data.</text>
</comment>
<dbReference type="Proteomes" id="UP000229740">
    <property type="component" value="Unassembled WGS sequence"/>
</dbReference>
<name>A0A2G6E3E1_9BACT</name>
<proteinExistence type="predicted"/>